<evidence type="ECO:0000313" key="2">
    <source>
        <dbReference type="Proteomes" id="UP001638806"/>
    </source>
</evidence>
<dbReference type="EMBL" id="JBGNUJ010000011">
    <property type="protein sequence ID" value="KAL3953458.1"/>
    <property type="molecule type" value="Genomic_DNA"/>
</dbReference>
<sequence length="204" mass="22170">MTERAISKLFCRHQRPRNGFCTLSSHDKHHDNRRRKLTTTMAPPKGSRTTDDHKAEGGAAKEKSAAPSAVKMRRGASQTSAASHGPAKGANAPTSAPAQHAAAAEAPSPTLNWTTFDRTALHAYRRDSFLHGQGGIGLYSPTMARRNGAFRRQTKEQLAMAVRKHFNGVGVQENDVIVDFIHKIHSERVAKTSGPSRTSAIVTK</sequence>
<evidence type="ECO:0000313" key="1">
    <source>
        <dbReference type="EMBL" id="KAL3953458.1"/>
    </source>
</evidence>
<accession>A0ACC4DBG4</accession>
<gene>
    <name evidence="1" type="ORF">ACCO45_011414</name>
</gene>
<comment type="caution">
    <text evidence="1">The sequence shown here is derived from an EMBL/GenBank/DDBJ whole genome shotgun (WGS) entry which is preliminary data.</text>
</comment>
<name>A0ACC4DBG4_PURLI</name>
<organism evidence="1 2">
    <name type="scientific">Purpureocillium lilacinum</name>
    <name type="common">Paecilomyces lilacinus</name>
    <dbReference type="NCBI Taxonomy" id="33203"/>
    <lineage>
        <taxon>Eukaryota</taxon>
        <taxon>Fungi</taxon>
        <taxon>Dikarya</taxon>
        <taxon>Ascomycota</taxon>
        <taxon>Pezizomycotina</taxon>
        <taxon>Sordariomycetes</taxon>
        <taxon>Hypocreomycetidae</taxon>
        <taxon>Hypocreales</taxon>
        <taxon>Ophiocordycipitaceae</taxon>
        <taxon>Purpureocillium</taxon>
    </lineage>
</organism>
<dbReference type="Proteomes" id="UP001638806">
    <property type="component" value="Unassembled WGS sequence"/>
</dbReference>
<keyword evidence="2" id="KW-1185">Reference proteome</keyword>
<proteinExistence type="predicted"/>
<protein>
    <submittedName>
        <fullName evidence="1">Uncharacterized protein</fullName>
    </submittedName>
</protein>
<reference evidence="1" key="1">
    <citation type="submission" date="2024-12" db="EMBL/GenBank/DDBJ databases">
        <title>Comparative genomics and development of molecular markers within Purpureocillium lilacinum and among Purpureocillium species.</title>
        <authorList>
            <person name="Yeh Z.-Y."/>
            <person name="Ni N.-T."/>
            <person name="Lo P.-H."/>
            <person name="Mushyakhwo K."/>
            <person name="Lin C.-F."/>
            <person name="Nai Y.-S."/>
        </authorList>
    </citation>
    <scope>NUCLEOTIDE SEQUENCE</scope>
    <source>
        <strain evidence="1">NCHU-NPUST-175</strain>
    </source>
</reference>